<dbReference type="Pfam" id="PF07702">
    <property type="entry name" value="UTRA"/>
    <property type="match status" value="1"/>
</dbReference>
<dbReference type="Proteomes" id="UP000238916">
    <property type="component" value="Unassembled WGS sequence"/>
</dbReference>
<dbReference type="Gene3D" id="3.40.1410.10">
    <property type="entry name" value="Chorismate lyase-like"/>
    <property type="match status" value="1"/>
</dbReference>
<dbReference type="PROSITE" id="PS50949">
    <property type="entry name" value="HTH_GNTR"/>
    <property type="match status" value="1"/>
</dbReference>
<evidence type="ECO:0000256" key="1">
    <source>
        <dbReference type="ARBA" id="ARBA00023015"/>
    </source>
</evidence>
<reference evidence="6" key="1">
    <citation type="submission" date="2018-02" db="EMBL/GenBank/DDBJ databases">
        <authorList>
            <person name="Hausmann B."/>
        </authorList>
    </citation>
    <scope>NUCLEOTIDE SEQUENCE [LARGE SCALE GENOMIC DNA]</scope>
    <source>
        <strain evidence="6">Peat soil MAG SbF1</strain>
    </source>
</reference>
<evidence type="ECO:0000313" key="6">
    <source>
        <dbReference type="Proteomes" id="UP000238916"/>
    </source>
</evidence>
<evidence type="ECO:0000259" key="4">
    <source>
        <dbReference type="PROSITE" id="PS50949"/>
    </source>
</evidence>
<dbReference type="SUPFAM" id="SSF46785">
    <property type="entry name" value="Winged helix' DNA-binding domain"/>
    <property type="match status" value="1"/>
</dbReference>
<dbReference type="InterPro" id="IPR036388">
    <property type="entry name" value="WH-like_DNA-bd_sf"/>
</dbReference>
<dbReference type="InterPro" id="IPR050679">
    <property type="entry name" value="Bact_HTH_transcr_reg"/>
</dbReference>
<keyword evidence="2" id="KW-0238">DNA-binding</keyword>
<dbReference type="CDD" id="cd07377">
    <property type="entry name" value="WHTH_GntR"/>
    <property type="match status" value="1"/>
</dbReference>
<sequence length="226" mass="25740">MKEDIQRQISAGIFKPEDKLPSEPELAKAYNVSRPTLREALKMLQREGVLISKNGVGTYVNGRLSVIENPLSKLQSLGEMIKNAGYKESESNVRIIRQKAELDWQEKLCTDEDMIVVERIRTADGQKVAFYYNIIPVSIVGDCLKEGFSGAIFDLFTNRLGIKITYAITEICAINQANELDRLAINQLGSEILLLKQLHFDAKDRPIFYSLDYLLNSVFKFFIKRE</sequence>
<accession>A0A2U3LB82</accession>
<protein>
    <submittedName>
        <fullName evidence="5">Uncharacterized HTH-type transcriptional regulator YmfC</fullName>
    </submittedName>
</protein>
<dbReference type="EMBL" id="OMOF01000374">
    <property type="protein sequence ID" value="SPF49158.1"/>
    <property type="molecule type" value="Genomic_DNA"/>
</dbReference>
<dbReference type="SUPFAM" id="SSF64288">
    <property type="entry name" value="Chorismate lyase-like"/>
    <property type="match status" value="1"/>
</dbReference>
<dbReference type="PANTHER" id="PTHR44846">
    <property type="entry name" value="MANNOSYL-D-GLYCERATE TRANSPORT/METABOLISM SYSTEM REPRESSOR MNGR-RELATED"/>
    <property type="match status" value="1"/>
</dbReference>
<evidence type="ECO:0000313" key="5">
    <source>
        <dbReference type="EMBL" id="SPF49158.1"/>
    </source>
</evidence>
<dbReference type="SMART" id="SM00345">
    <property type="entry name" value="HTH_GNTR"/>
    <property type="match status" value="1"/>
</dbReference>
<evidence type="ECO:0000256" key="2">
    <source>
        <dbReference type="ARBA" id="ARBA00023125"/>
    </source>
</evidence>
<name>A0A2U3LB82_9FIRM</name>
<evidence type="ECO:0000256" key="3">
    <source>
        <dbReference type="ARBA" id="ARBA00023163"/>
    </source>
</evidence>
<dbReference type="InterPro" id="IPR036390">
    <property type="entry name" value="WH_DNA-bd_sf"/>
</dbReference>
<keyword evidence="3" id="KW-0804">Transcription</keyword>
<gene>
    <name evidence="5" type="primary">ymfC</name>
    <name evidence="5" type="ORF">SBF1_4350001</name>
</gene>
<dbReference type="GO" id="GO:0003677">
    <property type="term" value="F:DNA binding"/>
    <property type="evidence" value="ECO:0007669"/>
    <property type="project" value="UniProtKB-KW"/>
</dbReference>
<dbReference type="PRINTS" id="PR00035">
    <property type="entry name" value="HTHGNTR"/>
</dbReference>
<dbReference type="AlphaFoldDB" id="A0A2U3LB82"/>
<dbReference type="InterPro" id="IPR011663">
    <property type="entry name" value="UTRA"/>
</dbReference>
<dbReference type="InterPro" id="IPR028978">
    <property type="entry name" value="Chorismate_lyase_/UTRA_dom_sf"/>
</dbReference>
<dbReference type="PANTHER" id="PTHR44846:SF17">
    <property type="entry name" value="GNTR-FAMILY TRANSCRIPTIONAL REGULATOR"/>
    <property type="match status" value="1"/>
</dbReference>
<dbReference type="GO" id="GO:0045892">
    <property type="term" value="P:negative regulation of DNA-templated transcription"/>
    <property type="evidence" value="ECO:0007669"/>
    <property type="project" value="TreeGrafter"/>
</dbReference>
<feature type="domain" description="HTH gntR-type" evidence="4">
    <location>
        <begin position="1"/>
        <end position="63"/>
    </location>
</feature>
<organism evidence="5 6">
    <name type="scientific">Candidatus Desulfosporosinus infrequens</name>
    <dbReference type="NCBI Taxonomy" id="2043169"/>
    <lineage>
        <taxon>Bacteria</taxon>
        <taxon>Bacillati</taxon>
        <taxon>Bacillota</taxon>
        <taxon>Clostridia</taxon>
        <taxon>Eubacteriales</taxon>
        <taxon>Desulfitobacteriaceae</taxon>
        <taxon>Desulfosporosinus</taxon>
    </lineage>
</organism>
<dbReference type="InterPro" id="IPR000524">
    <property type="entry name" value="Tscrpt_reg_HTH_GntR"/>
</dbReference>
<dbReference type="Gene3D" id="1.10.10.10">
    <property type="entry name" value="Winged helix-like DNA-binding domain superfamily/Winged helix DNA-binding domain"/>
    <property type="match status" value="1"/>
</dbReference>
<dbReference type="Pfam" id="PF00392">
    <property type="entry name" value="GntR"/>
    <property type="match status" value="1"/>
</dbReference>
<dbReference type="SMART" id="SM00866">
    <property type="entry name" value="UTRA"/>
    <property type="match status" value="1"/>
</dbReference>
<keyword evidence="1" id="KW-0805">Transcription regulation</keyword>
<dbReference type="GO" id="GO:0003700">
    <property type="term" value="F:DNA-binding transcription factor activity"/>
    <property type="evidence" value="ECO:0007669"/>
    <property type="project" value="InterPro"/>
</dbReference>
<proteinExistence type="predicted"/>